<dbReference type="InterPro" id="IPR001111">
    <property type="entry name" value="TGF-b_propeptide"/>
</dbReference>
<dbReference type="Pfam" id="PF00019">
    <property type="entry name" value="TGF_beta"/>
    <property type="match status" value="1"/>
</dbReference>
<evidence type="ECO:0000256" key="7">
    <source>
        <dbReference type="ARBA" id="ARBA00023180"/>
    </source>
</evidence>
<dbReference type="PROSITE" id="PS51362">
    <property type="entry name" value="TGF_BETA_2"/>
    <property type="match status" value="1"/>
</dbReference>
<evidence type="ECO:0000313" key="11">
    <source>
        <dbReference type="Proteomes" id="UP000694844"/>
    </source>
</evidence>
<protein>
    <submittedName>
        <fullName evidence="12">Bone morphogenetic protein 10-like</fullName>
    </submittedName>
</protein>
<evidence type="ECO:0000256" key="5">
    <source>
        <dbReference type="ARBA" id="ARBA00023030"/>
    </source>
</evidence>
<comment type="subcellular location">
    <subcellularLocation>
        <location evidence="1">Secreted</location>
    </subcellularLocation>
</comment>
<keyword evidence="11" id="KW-1185">Reference proteome</keyword>
<keyword evidence="9" id="KW-0472">Membrane</keyword>
<dbReference type="PROSITE" id="PS00250">
    <property type="entry name" value="TGF_BETA_1"/>
    <property type="match status" value="1"/>
</dbReference>
<sequence length="462" mass="53333">MTGREKEAPLLLSVEAWRSCFLRMKILVAFYALLLTSYLRTIFGRPTLNSTSEIDMMATLQRSKRELQDNDYDDYYNDLELEILESRKELLQRTFLPPDLPLSSDVKNSIQLTKTKDSAKNAPEYMLDLYKDYTEKKESRPSSDIVRSFMNINIADVTTTPSTKVGSTTRLHTMVFNITSISVEEQIDLAELRLFTLVERDRNMYIGVDRKVSVYEVTDDNVGYHLIDTQHVYGRDSGWETFDVTSAVRKWVTRPNSLQILEIRIESVFHSVTSGTLDILTAPQHKNEPLLVVFSTDKQKVQLHKTERHELITREDSLYDFQSPLKSSEKSKNSNETNTIGHMIHSRVKRRGRGSGGMCRRKPMTVRFSDIQWDSWILAPPSYEAYECVGKCHFPVNERLSPSKHAIIQSRLHLTMPQEYPRESCCVPTKLDSIPILYFDEYGVLTYKPQYDGMVVTECGCR</sequence>
<dbReference type="CDD" id="cd13767">
    <property type="entry name" value="TGF_beta_BMP9_like"/>
    <property type="match status" value="1"/>
</dbReference>
<keyword evidence="3" id="KW-0964">Secreted</keyword>
<name>A0A8B8CG94_CRAVI</name>
<evidence type="ECO:0000256" key="4">
    <source>
        <dbReference type="ARBA" id="ARBA00022729"/>
    </source>
</evidence>
<keyword evidence="9" id="KW-1133">Transmembrane helix</keyword>
<dbReference type="Gene3D" id="2.10.90.10">
    <property type="entry name" value="Cystine-knot cytokines"/>
    <property type="match status" value="1"/>
</dbReference>
<gene>
    <name evidence="12" type="primary">LOC111118398</name>
</gene>
<evidence type="ECO:0000256" key="1">
    <source>
        <dbReference type="ARBA" id="ARBA00004613"/>
    </source>
</evidence>
<dbReference type="SMART" id="SM00204">
    <property type="entry name" value="TGFB"/>
    <property type="match status" value="1"/>
</dbReference>
<dbReference type="GeneID" id="111118398"/>
<feature type="transmembrane region" description="Helical" evidence="9">
    <location>
        <begin position="20"/>
        <end position="39"/>
    </location>
</feature>
<keyword evidence="6" id="KW-1015">Disulfide bond</keyword>
<keyword evidence="5 8" id="KW-0339">Growth factor</keyword>
<dbReference type="FunFam" id="2.10.90.10:FF:000001">
    <property type="entry name" value="Bone morphogenetic protein 4"/>
    <property type="match status" value="1"/>
</dbReference>
<dbReference type="SUPFAM" id="SSF57501">
    <property type="entry name" value="Cystine-knot cytokines"/>
    <property type="match status" value="1"/>
</dbReference>
<dbReference type="InterPro" id="IPR017948">
    <property type="entry name" value="TGFb_CS"/>
</dbReference>
<evidence type="ECO:0000259" key="10">
    <source>
        <dbReference type="PROSITE" id="PS51362"/>
    </source>
</evidence>
<keyword evidence="9" id="KW-0812">Transmembrane</keyword>
<feature type="domain" description="TGF-beta family profile" evidence="10">
    <location>
        <begin position="347"/>
        <end position="462"/>
    </location>
</feature>
<evidence type="ECO:0000256" key="2">
    <source>
        <dbReference type="ARBA" id="ARBA00006656"/>
    </source>
</evidence>
<dbReference type="GO" id="GO:0005125">
    <property type="term" value="F:cytokine activity"/>
    <property type="evidence" value="ECO:0007669"/>
    <property type="project" value="TreeGrafter"/>
</dbReference>
<evidence type="ECO:0000256" key="3">
    <source>
        <dbReference type="ARBA" id="ARBA00022525"/>
    </source>
</evidence>
<evidence type="ECO:0000256" key="8">
    <source>
        <dbReference type="RuleBase" id="RU000354"/>
    </source>
</evidence>
<evidence type="ECO:0000313" key="12">
    <source>
        <dbReference type="RefSeq" id="XP_022313556.1"/>
    </source>
</evidence>
<dbReference type="Proteomes" id="UP000694844">
    <property type="component" value="Chromosome 2"/>
</dbReference>
<dbReference type="PANTHER" id="PTHR11848">
    <property type="entry name" value="TGF-BETA FAMILY"/>
    <property type="match status" value="1"/>
</dbReference>
<dbReference type="OrthoDB" id="5987191at2759"/>
<evidence type="ECO:0000256" key="6">
    <source>
        <dbReference type="ARBA" id="ARBA00023157"/>
    </source>
</evidence>
<evidence type="ECO:0000256" key="9">
    <source>
        <dbReference type="SAM" id="Phobius"/>
    </source>
</evidence>
<dbReference type="Pfam" id="PF00688">
    <property type="entry name" value="TGFb_propeptide"/>
    <property type="match status" value="1"/>
</dbReference>
<keyword evidence="4" id="KW-0732">Signal</keyword>
<dbReference type="GO" id="GO:0005615">
    <property type="term" value="C:extracellular space"/>
    <property type="evidence" value="ECO:0007669"/>
    <property type="project" value="TreeGrafter"/>
</dbReference>
<dbReference type="KEGG" id="cvn:111118398"/>
<proteinExistence type="inferred from homology"/>
<dbReference type="GO" id="GO:0008083">
    <property type="term" value="F:growth factor activity"/>
    <property type="evidence" value="ECO:0007669"/>
    <property type="project" value="UniProtKB-KW"/>
</dbReference>
<dbReference type="InterPro" id="IPR001839">
    <property type="entry name" value="TGF-b_C"/>
</dbReference>
<dbReference type="InterPro" id="IPR029034">
    <property type="entry name" value="Cystine-knot_cytokine"/>
</dbReference>
<accession>A0A8B8CG94</accession>
<organism evidence="11 12">
    <name type="scientific">Crassostrea virginica</name>
    <name type="common">Eastern oyster</name>
    <dbReference type="NCBI Taxonomy" id="6565"/>
    <lineage>
        <taxon>Eukaryota</taxon>
        <taxon>Metazoa</taxon>
        <taxon>Spiralia</taxon>
        <taxon>Lophotrochozoa</taxon>
        <taxon>Mollusca</taxon>
        <taxon>Bivalvia</taxon>
        <taxon>Autobranchia</taxon>
        <taxon>Pteriomorphia</taxon>
        <taxon>Ostreida</taxon>
        <taxon>Ostreoidea</taxon>
        <taxon>Ostreidae</taxon>
        <taxon>Crassostrea</taxon>
    </lineage>
</organism>
<dbReference type="AlphaFoldDB" id="A0A8B8CG94"/>
<reference evidence="12" key="1">
    <citation type="submission" date="2025-08" db="UniProtKB">
        <authorList>
            <consortium name="RefSeq"/>
        </authorList>
    </citation>
    <scope>IDENTIFICATION</scope>
    <source>
        <tissue evidence="12">Whole sample</tissue>
    </source>
</reference>
<comment type="similarity">
    <text evidence="2 8">Belongs to the TGF-beta family.</text>
</comment>
<dbReference type="InterPro" id="IPR015615">
    <property type="entry name" value="TGF-beta-rel"/>
</dbReference>
<dbReference type="PANTHER" id="PTHR11848:SF307">
    <property type="entry name" value="BONE MORPHOGENETIC PROTEIN 10"/>
    <property type="match status" value="1"/>
</dbReference>
<dbReference type="Gene3D" id="2.60.120.970">
    <property type="match status" value="1"/>
</dbReference>
<dbReference type="RefSeq" id="XP_022313556.1">
    <property type="nucleotide sequence ID" value="XM_022457848.1"/>
</dbReference>
<keyword evidence="7" id="KW-0325">Glycoprotein</keyword>